<reference evidence="2" key="1">
    <citation type="journal article" date="2023" name="Nat. Plants">
        <title>Single-cell RNA sequencing provides a high-resolution roadmap for understanding the multicellular compartmentation of specialized metabolism.</title>
        <authorList>
            <person name="Sun S."/>
            <person name="Shen X."/>
            <person name="Li Y."/>
            <person name="Li Y."/>
            <person name="Wang S."/>
            <person name="Li R."/>
            <person name="Zhang H."/>
            <person name="Shen G."/>
            <person name="Guo B."/>
            <person name="Wei J."/>
            <person name="Xu J."/>
            <person name="St-Pierre B."/>
            <person name="Chen S."/>
            <person name="Sun C."/>
        </authorList>
    </citation>
    <scope>NUCLEOTIDE SEQUENCE [LARGE SCALE GENOMIC DNA]</scope>
</reference>
<proteinExistence type="predicted"/>
<name>A0ACC0A2R2_CATRO</name>
<organism evidence="1 2">
    <name type="scientific">Catharanthus roseus</name>
    <name type="common">Madagascar periwinkle</name>
    <name type="synonym">Vinca rosea</name>
    <dbReference type="NCBI Taxonomy" id="4058"/>
    <lineage>
        <taxon>Eukaryota</taxon>
        <taxon>Viridiplantae</taxon>
        <taxon>Streptophyta</taxon>
        <taxon>Embryophyta</taxon>
        <taxon>Tracheophyta</taxon>
        <taxon>Spermatophyta</taxon>
        <taxon>Magnoliopsida</taxon>
        <taxon>eudicotyledons</taxon>
        <taxon>Gunneridae</taxon>
        <taxon>Pentapetalae</taxon>
        <taxon>asterids</taxon>
        <taxon>lamiids</taxon>
        <taxon>Gentianales</taxon>
        <taxon>Apocynaceae</taxon>
        <taxon>Rauvolfioideae</taxon>
        <taxon>Vinceae</taxon>
        <taxon>Catharanthinae</taxon>
        <taxon>Catharanthus</taxon>
    </lineage>
</organism>
<evidence type="ECO:0000313" key="2">
    <source>
        <dbReference type="Proteomes" id="UP001060085"/>
    </source>
</evidence>
<evidence type="ECO:0000313" key="1">
    <source>
        <dbReference type="EMBL" id="KAI5653678.1"/>
    </source>
</evidence>
<comment type="caution">
    <text evidence="1">The sequence shown here is derived from an EMBL/GenBank/DDBJ whole genome shotgun (WGS) entry which is preliminary data.</text>
</comment>
<dbReference type="EMBL" id="CM044707">
    <property type="protein sequence ID" value="KAI5653678.1"/>
    <property type="molecule type" value="Genomic_DNA"/>
</dbReference>
<sequence length="136" mass="15690">MAKCLIRATLLPMVSLPLPLAVGFWLGIGLKNAPDNIGTRTHTRARIYTTIWVWARKKNKKISYGYGYIHTLPWTLDGLVWVQNFISWRVWVRVWVWGYPEGLDPFTALVASRIHIKVVSEQLPNEDLSEECLEKV</sequence>
<accession>A0ACC0A2R2</accession>
<keyword evidence="2" id="KW-1185">Reference proteome</keyword>
<gene>
    <name evidence="1" type="ORF">M9H77_30865</name>
</gene>
<protein>
    <submittedName>
        <fullName evidence="1">Uncharacterized protein</fullName>
    </submittedName>
</protein>
<dbReference type="Proteomes" id="UP001060085">
    <property type="component" value="Linkage Group LG07"/>
</dbReference>